<feature type="compositionally biased region" description="Polar residues" evidence="1">
    <location>
        <begin position="19"/>
        <end position="31"/>
    </location>
</feature>
<dbReference type="AlphaFoldDB" id="A0A7L4UNA3"/>
<reference evidence="2 3" key="1">
    <citation type="submission" date="2018-05" db="EMBL/GenBank/DDBJ databases">
        <title>Genomic Encyclopedia of Type Strains, Phase IV (KMG-IV): sequencing the most valuable type-strain genomes for metagenomic binning, comparative biology and taxonomic classification.</title>
        <authorList>
            <person name="Goeker M."/>
        </authorList>
    </citation>
    <scope>NUCLEOTIDE SEQUENCE [LARGE SCALE GENOMIC DNA]</scope>
    <source>
        <strain evidence="2 3">DSM 28579</strain>
    </source>
</reference>
<evidence type="ECO:0000313" key="3">
    <source>
        <dbReference type="Proteomes" id="UP000251835"/>
    </source>
</evidence>
<feature type="region of interest" description="Disordered" evidence="1">
    <location>
        <begin position="1"/>
        <end position="31"/>
    </location>
</feature>
<dbReference type="Proteomes" id="UP000251835">
    <property type="component" value="Unassembled WGS sequence"/>
</dbReference>
<protein>
    <submittedName>
        <fullName evidence="2">Uncharacterized protein</fullName>
    </submittedName>
</protein>
<evidence type="ECO:0000313" key="2">
    <source>
        <dbReference type="EMBL" id="PVX50022.1"/>
    </source>
</evidence>
<name>A0A7L4UNA3_BALHA</name>
<accession>A0A7L4UNA3</accession>
<dbReference type="EMBL" id="QENZ01000005">
    <property type="protein sequence ID" value="PVX50022.1"/>
    <property type="molecule type" value="Genomic_DNA"/>
</dbReference>
<evidence type="ECO:0000256" key="1">
    <source>
        <dbReference type="SAM" id="MobiDB-lite"/>
    </source>
</evidence>
<organism evidence="2 3">
    <name type="scientific">Balneicella halophila</name>
    <dbReference type="NCBI Taxonomy" id="1537566"/>
    <lineage>
        <taxon>Bacteria</taxon>
        <taxon>Pseudomonadati</taxon>
        <taxon>Bacteroidota</taxon>
        <taxon>Bacteroidia</taxon>
        <taxon>Bacteroidales</taxon>
        <taxon>Balneicellaceae</taxon>
        <taxon>Balneicella</taxon>
    </lineage>
</organism>
<comment type="caution">
    <text evidence="2">The sequence shown here is derived from an EMBL/GenBank/DDBJ whole genome shotgun (WGS) entry which is preliminary data.</text>
</comment>
<sequence>MITIPAPSSAPDKKEINRYDNSNSGRANPKTTQAIPINSFFIIK</sequence>
<proteinExistence type="predicted"/>
<keyword evidence="3" id="KW-1185">Reference proteome</keyword>
<gene>
    <name evidence="2" type="ORF">C7377_1668</name>
</gene>